<dbReference type="eggNOG" id="KOG0394">
    <property type="taxonomic scope" value="Eukaryota"/>
</dbReference>
<dbReference type="PROSITE" id="PS51421">
    <property type="entry name" value="RAS"/>
    <property type="match status" value="1"/>
</dbReference>
<dbReference type="NCBIfam" id="TIGR00231">
    <property type="entry name" value="small_GTP"/>
    <property type="match status" value="1"/>
</dbReference>
<dbReference type="InterPro" id="IPR001806">
    <property type="entry name" value="Small_GTPase"/>
</dbReference>
<dbReference type="OMA" id="WCAEQKV"/>
<dbReference type="FunFam" id="3.40.50.300:FF:001447">
    <property type="entry name" value="Ras-related protein Rab-1B"/>
    <property type="match status" value="1"/>
</dbReference>
<dbReference type="OrthoDB" id="9989112at2759"/>
<dbReference type="Proteomes" id="UP000030693">
    <property type="component" value="Unassembled WGS sequence"/>
</dbReference>
<dbReference type="SMART" id="SM00176">
    <property type="entry name" value="RAN"/>
    <property type="match status" value="1"/>
</dbReference>
<reference evidence="5" key="1">
    <citation type="submission" date="2013-04" db="EMBL/GenBank/DDBJ databases">
        <title>The Genome Sequence of Fonticula alba ATCC 38817.</title>
        <authorList>
            <consortium name="The Broad Institute Genomics Platform"/>
            <person name="Russ C."/>
            <person name="Cuomo C."/>
            <person name="Burger G."/>
            <person name="Gray M.W."/>
            <person name="Holland P.W.H."/>
            <person name="King N."/>
            <person name="Lang F.B.F."/>
            <person name="Roger A.J."/>
            <person name="Ruiz-Trillo I."/>
            <person name="Brown M."/>
            <person name="Walker B."/>
            <person name="Young S."/>
            <person name="Zeng Q."/>
            <person name="Gargeya S."/>
            <person name="Fitzgerald M."/>
            <person name="Haas B."/>
            <person name="Abouelleil A."/>
            <person name="Allen A.W."/>
            <person name="Alvarado L."/>
            <person name="Arachchi H.M."/>
            <person name="Berlin A.M."/>
            <person name="Chapman S.B."/>
            <person name="Gainer-Dewar J."/>
            <person name="Goldberg J."/>
            <person name="Griggs A."/>
            <person name="Gujja S."/>
            <person name="Hansen M."/>
            <person name="Howarth C."/>
            <person name="Imamovic A."/>
            <person name="Ireland A."/>
            <person name="Larimer J."/>
            <person name="McCowan C."/>
            <person name="Murphy C."/>
            <person name="Pearson M."/>
            <person name="Poon T.W."/>
            <person name="Priest M."/>
            <person name="Roberts A."/>
            <person name="Saif S."/>
            <person name="Shea T."/>
            <person name="Sisk P."/>
            <person name="Sykes S."/>
            <person name="Wortman J."/>
            <person name="Nusbaum C."/>
            <person name="Birren B."/>
        </authorList>
    </citation>
    <scope>NUCLEOTIDE SEQUENCE [LARGE SCALE GENOMIC DNA]</scope>
    <source>
        <strain evidence="5">ATCC 38817</strain>
    </source>
</reference>
<dbReference type="PROSITE" id="PS51419">
    <property type="entry name" value="RAB"/>
    <property type="match status" value="1"/>
</dbReference>
<evidence type="ECO:0000313" key="6">
    <source>
        <dbReference type="Proteomes" id="UP000030693"/>
    </source>
</evidence>
<dbReference type="GO" id="GO:0003924">
    <property type="term" value="F:GTPase activity"/>
    <property type="evidence" value="ECO:0007669"/>
    <property type="project" value="InterPro"/>
</dbReference>
<dbReference type="RefSeq" id="XP_009496878.1">
    <property type="nucleotide sequence ID" value="XM_009498603.1"/>
</dbReference>
<dbReference type="PANTHER" id="PTHR47981">
    <property type="entry name" value="RAB FAMILY"/>
    <property type="match status" value="1"/>
</dbReference>
<evidence type="ECO:0000256" key="3">
    <source>
        <dbReference type="ARBA" id="ARBA00023134"/>
    </source>
</evidence>
<dbReference type="GeneID" id="20529465"/>
<evidence type="ECO:0000313" key="5">
    <source>
        <dbReference type="EMBL" id="KCV68446.1"/>
    </source>
</evidence>
<dbReference type="SUPFAM" id="SSF52540">
    <property type="entry name" value="P-loop containing nucleoside triphosphate hydrolases"/>
    <property type="match status" value="1"/>
</dbReference>
<dbReference type="SMART" id="SM00174">
    <property type="entry name" value="RHO"/>
    <property type="match status" value="1"/>
</dbReference>
<dbReference type="EMBL" id="KB932208">
    <property type="protein sequence ID" value="KCV68446.1"/>
    <property type="molecule type" value="Genomic_DNA"/>
</dbReference>
<keyword evidence="3" id="KW-0342">GTP-binding</keyword>
<comment type="similarity">
    <text evidence="1">Belongs to the small GTPase superfamily. Rab family.</text>
</comment>
<evidence type="ECO:0000256" key="2">
    <source>
        <dbReference type="ARBA" id="ARBA00022741"/>
    </source>
</evidence>
<dbReference type="InterPro" id="IPR005225">
    <property type="entry name" value="Small_GTP-bd"/>
</dbReference>
<dbReference type="PRINTS" id="PR00449">
    <property type="entry name" value="RASTRNSFRMNG"/>
</dbReference>
<accession>A0A058Z2V3</accession>
<dbReference type="SMART" id="SM00175">
    <property type="entry name" value="RAB"/>
    <property type="match status" value="1"/>
</dbReference>
<proteinExistence type="inferred from homology"/>
<name>A0A058Z2V3_FONAL</name>
<dbReference type="Pfam" id="PF00071">
    <property type="entry name" value="Ras"/>
    <property type="match status" value="2"/>
</dbReference>
<dbReference type="SMART" id="SM00173">
    <property type="entry name" value="RAS"/>
    <property type="match status" value="1"/>
</dbReference>
<dbReference type="Gene3D" id="3.40.50.300">
    <property type="entry name" value="P-loop containing nucleotide triphosphate hydrolases"/>
    <property type="match status" value="1"/>
</dbReference>
<dbReference type="AlphaFoldDB" id="A0A058Z2V3"/>
<feature type="region of interest" description="Disordered" evidence="4">
    <location>
        <begin position="216"/>
        <end position="243"/>
    </location>
</feature>
<keyword evidence="2" id="KW-0547">Nucleotide-binding</keyword>
<evidence type="ECO:0000256" key="1">
    <source>
        <dbReference type="ARBA" id="ARBA00006270"/>
    </source>
</evidence>
<dbReference type="GO" id="GO:0005525">
    <property type="term" value="F:GTP binding"/>
    <property type="evidence" value="ECO:0007669"/>
    <property type="project" value="UniProtKB-KW"/>
</dbReference>
<keyword evidence="6" id="KW-1185">Reference proteome</keyword>
<evidence type="ECO:0000256" key="4">
    <source>
        <dbReference type="SAM" id="MobiDB-lite"/>
    </source>
</evidence>
<dbReference type="PANTHER" id="PTHR47981:SF20">
    <property type="entry name" value="RAS-RELATED PROTEIN RAB-7A"/>
    <property type="match status" value="1"/>
</dbReference>
<dbReference type="InterPro" id="IPR027417">
    <property type="entry name" value="P-loop_NTPase"/>
</dbReference>
<sequence length="243" mass="26706">MQKALLKIPIIGDGGVGKTSLRARFIHNKFNSNYKATIGVDFISKEVVVDTALAATLAQELPSLSNVVALREHFQENPPSSEQPLRITMQLWDTAGQERFQSLGTAFYRGADACVLVFDLSTFSSFDNLKKWHADFITRADIQRPNDFPFIVIGNKMDCDRSVPRTTAEAWAKSINAVYVECSARDGTHVERAFKKLAILARPMVASSFGGPKHSNTVSFEHQGVNPKRPDAPLGESSGTCCS</sequence>
<gene>
    <name evidence="5" type="ORF">H696_04740</name>
</gene>
<organism evidence="5">
    <name type="scientific">Fonticula alba</name>
    <name type="common">Slime mold</name>
    <dbReference type="NCBI Taxonomy" id="691883"/>
    <lineage>
        <taxon>Eukaryota</taxon>
        <taxon>Rotosphaerida</taxon>
        <taxon>Fonticulaceae</taxon>
        <taxon>Fonticula</taxon>
    </lineage>
</organism>
<dbReference type="PROSITE" id="PS51420">
    <property type="entry name" value="RHO"/>
    <property type="match status" value="1"/>
</dbReference>
<protein>
    <submittedName>
        <fullName evidence="5">Uncharacterized protein</fullName>
    </submittedName>
</protein>